<dbReference type="Proteomes" id="UP000186601">
    <property type="component" value="Unassembled WGS sequence"/>
</dbReference>
<name>A0A2R6NKV2_9APHY</name>
<keyword evidence="2" id="KW-1185">Reference proteome</keyword>
<evidence type="ECO:0000313" key="1">
    <source>
        <dbReference type="EMBL" id="PSR72931.1"/>
    </source>
</evidence>
<gene>
    <name evidence="1" type="ORF">PHLCEN_2v11168</name>
</gene>
<organism evidence="1 2">
    <name type="scientific">Hermanssonia centrifuga</name>
    <dbReference type="NCBI Taxonomy" id="98765"/>
    <lineage>
        <taxon>Eukaryota</taxon>
        <taxon>Fungi</taxon>
        <taxon>Dikarya</taxon>
        <taxon>Basidiomycota</taxon>
        <taxon>Agaricomycotina</taxon>
        <taxon>Agaricomycetes</taxon>
        <taxon>Polyporales</taxon>
        <taxon>Meruliaceae</taxon>
        <taxon>Hermanssonia</taxon>
    </lineage>
</organism>
<accession>A0A2R6NKV2</accession>
<sequence length="122" mass="14383">MSRPAEAETPQEAAAMHDYRARIWSAFQEVYEDRWNQEDFRSRHDATVIDSLRAKKKMPTWEALEAQLKRGPPPFLRPGWVSPLQGRQVDLDWIDQDAFVWIRGNKTGWRDAKLLVIEFWAT</sequence>
<dbReference type="EMBL" id="MLYV02001124">
    <property type="protein sequence ID" value="PSR72931.1"/>
    <property type="molecule type" value="Genomic_DNA"/>
</dbReference>
<protein>
    <submittedName>
        <fullName evidence="1">Uncharacterized protein</fullName>
    </submittedName>
</protein>
<dbReference type="OrthoDB" id="2121326at2759"/>
<dbReference type="AlphaFoldDB" id="A0A2R6NKV2"/>
<reference evidence="1 2" key="1">
    <citation type="submission" date="2018-02" db="EMBL/GenBank/DDBJ databases">
        <title>Genome sequence of the basidiomycete white-rot fungus Phlebia centrifuga.</title>
        <authorList>
            <person name="Granchi Z."/>
            <person name="Peng M."/>
            <person name="de Vries R.P."/>
            <person name="Hilden K."/>
            <person name="Makela M.R."/>
            <person name="Grigoriev I."/>
            <person name="Riley R."/>
        </authorList>
    </citation>
    <scope>NUCLEOTIDE SEQUENCE [LARGE SCALE GENOMIC DNA]</scope>
    <source>
        <strain evidence="1 2">FBCC195</strain>
    </source>
</reference>
<comment type="caution">
    <text evidence="1">The sequence shown here is derived from an EMBL/GenBank/DDBJ whole genome shotgun (WGS) entry which is preliminary data.</text>
</comment>
<dbReference type="STRING" id="98765.A0A2R6NKV2"/>
<evidence type="ECO:0000313" key="2">
    <source>
        <dbReference type="Proteomes" id="UP000186601"/>
    </source>
</evidence>
<proteinExistence type="predicted"/>